<dbReference type="SUPFAM" id="SSF56281">
    <property type="entry name" value="Metallo-hydrolase/oxidoreductase"/>
    <property type="match status" value="1"/>
</dbReference>
<dbReference type="InterPro" id="IPR001279">
    <property type="entry name" value="Metallo-B-lactamas"/>
</dbReference>
<organism evidence="2 3">
    <name type="scientific">Symbiodinium necroappetens</name>
    <dbReference type="NCBI Taxonomy" id="1628268"/>
    <lineage>
        <taxon>Eukaryota</taxon>
        <taxon>Sar</taxon>
        <taxon>Alveolata</taxon>
        <taxon>Dinophyceae</taxon>
        <taxon>Suessiales</taxon>
        <taxon>Symbiodiniaceae</taxon>
        <taxon>Symbiodinium</taxon>
    </lineage>
</organism>
<dbReference type="InterPro" id="IPR045853">
    <property type="entry name" value="Pep_chain_release_fac_I_sf"/>
</dbReference>
<dbReference type="Pfam" id="PF14597">
    <property type="entry name" value="Lactamase_B_5"/>
    <property type="match status" value="1"/>
</dbReference>
<protein>
    <submittedName>
        <fullName evidence="2">PrfB protein</fullName>
    </submittedName>
</protein>
<dbReference type="InterPro" id="IPR036866">
    <property type="entry name" value="RibonucZ/Hydroxyglut_hydro"/>
</dbReference>
<comment type="caution">
    <text evidence="2">The sequence shown here is derived from an EMBL/GenBank/DDBJ whole genome shotgun (WGS) entry which is preliminary data.</text>
</comment>
<dbReference type="SUPFAM" id="SSF75620">
    <property type="entry name" value="Release factor"/>
    <property type="match status" value="1"/>
</dbReference>
<accession>A0A812YDU4</accession>
<dbReference type="Gene3D" id="3.30.160.20">
    <property type="match status" value="1"/>
</dbReference>
<dbReference type="PANTHER" id="PTHR43116:SF3">
    <property type="entry name" value="CLASS I PEPTIDE CHAIN RELEASE FACTOR"/>
    <property type="match status" value="1"/>
</dbReference>
<dbReference type="EMBL" id="CAJNJA010041025">
    <property type="protein sequence ID" value="CAE7771260.1"/>
    <property type="molecule type" value="Genomic_DNA"/>
</dbReference>
<sequence>MLKARLYEHELKRREAEAQATEDAKTDIGWGHQIRSYVLHPYQMVKDLRTGVEKTNSKAVLDGDIDDYLEAALAAKEVPAMREILPGIHIWSKLSPPHGYDFNGYLIELAETEVGGNLVIDPVEPEPAELEAIAAKGVALILLTNRNHGRAANRLREATGAKVLINPADRPHAEAQGIAVDGALLVGATFGPLQAVDAAGKSPGEVALYWPERRLLCVGDAVIGWPAGACKLLPEDKLDDPAQLRASVAGLAELEVETLLPCDGVPILEDAGAPLRALAARSAA</sequence>
<dbReference type="PANTHER" id="PTHR43116">
    <property type="entry name" value="PEPTIDE CHAIN RELEASE FACTOR 2"/>
    <property type="match status" value="1"/>
</dbReference>
<feature type="domain" description="Metallo-beta-lactamase" evidence="1">
    <location>
        <begin position="104"/>
        <end position="263"/>
    </location>
</feature>
<dbReference type="AlphaFoldDB" id="A0A812YDU4"/>
<reference evidence="2" key="1">
    <citation type="submission" date="2021-02" db="EMBL/GenBank/DDBJ databases">
        <authorList>
            <person name="Dougan E. K."/>
            <person name="Rhodes N."/>
            <person name="Thang M."/>
            <person name="Chan C."/>
        </authorList>
    </citation>
    <scope>NUCLEOTIDE SEQUENCE</scope>
</reference>
<dbReference type="SMART" id="SM00849">
    <property type="entry name" value="Lactamase_B"/>
    <property type="match status" value="1"/>
</dbReference>
<dbReference type="Proteomes" id="UP000601435">
    <property type="component" value="Unassembled WGS sequence"/>
</dbReference>
<proteinExistence type="predicted"/>
<dbReference type="Gene3D" id="3.30.70.1660">
    <property type="match status" value="1"/>
</dbReference>
<gene>
    <name evidence="2" type="primary">prfB</name>
    <name evidence="2" type="ORF">SNEC2469_LOCUS22532</name>
</gene>
<name>A0A812YDU4_9DINO</name>
<evidence type="ECO:0000313" key="2">
    <source>
        <dbReference type="EMBL" id="CAE7771260.1"/>
    </source>
</evidence>
<keyword evidence="3" id="KW-1185">Reference proteome</keyword>
<evidence type="ECO:0000259" key="1">
    <source>
        <dbReference type="SMART" id="SM00849"/>
    </source>
</evidence>
<dbReference type="OrthoDB" id="2019491at2759"/>
<dbReference type="Gene3D" id="3.60.15.10">
    <property type="entry name" value="Ribonuclease Z/Hydroxyacylglutathione hydrolase-like"/>
    <property type="match status" value="1"/>
</dbReference>
<evidence type="ECO:0000313" key="3">
    <source>
        <dbReference type="Proteomes" id="UP000601435"/>
    </source>
</evidence>